<dbReference type="EMBL" id="BMQS01000002">
    <property type="protein sequence ID" value="GGT87901.1"/>
    <property type="molecule type" value="Genomic_DNA"/>
</dbReference>
<evidence type="ECO:0000256" key="6">
    <source>
        <dbReference type="ARBA" id="ARBA00022917"/>
    </source>
</evidence>
<dbReference type="InterPro" id="IPR002735">
    <property type="entry name" value="Transl_init_fac_IF2/IF5_dom"/>
</dbReference>
<dbReference type="Gene3D" id="3.30.30.170">
    <property type="match status" value="1"/>
</dbReference>
<gene>
    <name evidence="9" type="primary">eif2b</name>
    <name evidence="12" type="ORF">GCM10007116_02310</name>
    <name evidence="11" type="ORF">HS1genome_1321</name>
</gene>
<evidence type="ECO:0000256" key="2">
    <source>
        <dbReference type="ARBA" id="ARBA00010397"/>
    </source>
</evidence>
<dbReference type="EMBL" id="AP018553">
    <property type="protein sequence ID" value="BBD72932.1"/>
    <property type="molecule type" value="Genomic_DNA"/>
</dbReference>
<dbReference type="OrthoDB" id="38099at2157"/>
<dbReference type="Proteomes" id="UP000616143">
    <property type="component" value="Unassembled WGS sequence"/>
</dbReference>
<dbReference type="SMART" id="SM00653">
    <property type="entry name" value="eIF2B_5"/>
    <property type="match status" value="1"/>
</dbReference>
<protein>
    <recommendedName>
        <fullName evidence="4 9">Translation initiation factor 2 subunit beta</fullName>
    </recommendedName>
    <alternativeName>
        <fullName evidence="7 9">aIF2-beta</fullName>
    </alternativeName>
    <alternativeName>
        <fullName evidence="8 9">eIF-2-beta</fullName>
    </alternativeName>
</protein>
<dbReference type="Proteomes" id="UP000276741">
    <property type="component" value="Chromosome"/>
</dbReference>
<dbReference type="PANTHER" id="PTHR23001">
    <property type="entry name" value="EUKARYOTIC TRANSLATION INITIATION FACTOR"/>
    <property type="match status" value="1"/>
</dbReference>
<reference evidence="11" key="3">
    <citation type="journal article" date="2019" name="BMC Res. Notes">
        <title>Complete genome sequence of the Sulfodiicoccus acidiphilus strain HS-1T, the first crenarchaeon that lacks polB3, isolated from an acidic hot spring in Ohwaku-dani, Hakone, Japan.</title>
        <authorList>
            <person name="Sakai H.D."/>
            <person name="Kurosawa N."/>
        </authorList>
    </citation>
    <scope>NUCLEOTIDE SEQUENCE</scope>
    <source>
        <strain evidence="11">HS-1</strain>
    </source>
</reference>
<keyword evidence="13" id="KW-1185">Reference proteome</keyword>
<dbReference type="GeneID" id="38666839"/>
<evidence type="ECO:0000256" key="3">
    <source>
        <dbReference type="ARBA" id="ARBA00011243"/>
    </source>
</evidence>
<evidence type="ECO:0000313" key="11">
    <source>
        <dbReference type="EMBL" id="BBD72932.1"/>
    </source>
</evidence>
<dbReference type="NCBIfam" id="NF003067">
    <property type="entry name" value="PRK03988.1"/>
    <property type="match status" value="1"/>
</dbReference>
<dbReference type="KEGG" id="sacd:HS1genome_1321"/>
<dbReference type="Pfam" id="PF01873">
    <property type="entry name" value="eIF-5_eIF-2B"/>
    <property type="match status" value="1"/>
</dbReference>
<reference evidence="13" key="2">
    <citation type="submission" date="2018-04" db="EMBL/GenBank/DDBJ databases">
        <title>Complete genome sequence of Sulfodiicoccus acidiphilus strain HS-1.</title>
        <authorList>
            <person name="Sakai H.D."/>
            <person name="Kurosawa N."/>
        </authorList>
    </citation>
    <scope>NUCLEOTIDE SEQUENCE [LARGE SCALE GENOMIC DNA]</scope>
    <source>
        <strain evidence="13">HS-1</strain>
    </source>
</reference>
<name>A0A348B430_9CREN</name>
<evidence type="ECO:0000313" key="12">
    <source>
        <dbReference type="EMBL" id="GGT87901.1"/>
    </source>
</evidence>
<organism evidence="11 13">
    <name type="scientific">Sulfodiicoccus acidiphilus</name>
    <dbReference type="NCBI Taxonomy" id="1670455"/>
    <lineage>
        <taxon>Archaea</taxon>
        <taxon>Thermoproteota</taxon>
        <taxon>Thermoprotei</taxon>
        <taxon>Sulfolobales</taxon>
        <taxon>Sulfolobaceae</taxon>
        <taxon>Sulfodiicoccus</taxon>
    </lineage>
</organism>
<evidence type="ECO:0000256" key="4">
    <source>
        <dbReference type="ARBA" id="ARBA00022314"/>
    </source>
</evidence>
<keyword evidence="5 9" id="KW-0396">Initiation factor</keyword>
<feature type="domain" description="Translation initiation factor IF2/IF5" evidence="10">
    <location>
        <begin position="23"/>
        <end position="131"/>
    </location>
</feature>
<evidence type="ECO:0000256" key="1">
    <source>
        <dbReference type="ARBA" id="ARBA00003323"/>
    </source>
</evidence>
<evidence type="ECO:0000313" key="13">
    <source>
        <dbReference type="Proteomes" id="UP000276741"/>
    </source>
</evidence>
<evidence type="ECO:0000256" key="8">
    <source>
        <dbReference type="ARBA" id="ARBA00032408"/>
    </source>
</evidence>
<evidence type="ECO:0000256" key="5">
    <source>
        <dbReference type="ARBA" id="ARBA00022540"/>
    </source>
</evidence>
<dbReference type="RefSeq" id="WP_126450131.1">
    <property type="nucleotide sequence ID" value="NZ_AP018553.1"/>
</dbReference>
<evidence type="ECO:0000259" key="10">
    <source>
        <dbReference type="SMART" id="SM00653"/>
    </source>
</evidence>
<dbReference type="AlphaFoldDB" id="A0A348B430"/>
<dbReference type="PANTHER" id="PTHR23001:SF3">
    <property type="entry name" value="EUKARYOTIC TRANSLATION INITIATION FACTOR 2 SUBUNIT 2"/>
    <property type="match status" value="1"/>
</dbReference>
<reference evidence="12" key="4">
    <citation type="submission" date="2020-09" db="EMBL/GenBank/DDBJ databases">
        <authorList>
            <person name="Sun Q."/>
            <person name="Ohkuma M."/>
        </authorList>
    </citation>
    <scope>NUCLEOTIDE SEQUENCE</scope>
    <source>
        <strain evidence="12">JCM 31740</strain>
    </source>
</reference>
<evidence type="ECO:0000256" key="9">
    <source>
        <dbReference type="HAMAP-Rule" id="MF_00232"/>
    </source>
</evidence>
<dbReference type="InterPro" id="IPR045196">
    <property type="entry name" value="IF2/IF5"/>
</dbReference>
<accession>A0A348B430</accession>
<dbReference type="InterPro" id="IPR004458">
    <property type="entry name" value="TIF2_bsu_arc"/>
</dbReference>
<sequence length="137" mass="15595">MDKSYQQLLDRLYAKLPQKEPSSAYQELPKLNIMSAGNLTVIRNFEEYCDRIRRDPKLVTKYLLKELAAPGMLQDNGQLSIQGKFSSTVINTLMDRFVKVYVQCPTCKSLDTVLKLDKRVWTMSCLACGAVTTIKPL</sequence>
<dbReference type="SUPFAM" id="SSF100966">
    <property type="entry name" value="Translation initiation factor 2 beta, aIF2beta, N-terminal domain"/>
    <property type="match status" value="1"/>
</dbReference>
<dbReference type="HAMAP" id="MF_00232">
    <property type="entry name" value="eIF_2_beta"/>
    <property type="match status" value="1"/>
</dbReference>
<dbReference type="SUPFAM" id="SSF75689">
    <property type="entry name" value="Zinc-binding domain of translation initiation factor 2 beta"/>
    <property type="match status" value="1"/>
</dbReference>
<proteinExistence type="inferred from homology"/>
<dbReference type="GO" id="GO:0003743">
    <property type="term" value="F:translation initiation factor activity"/>
    <property type="evidence" value="ECO:0007669"/>
    <property type="project" value="UniProtKB-UniRule"/>
</dbReference>
<comment type="similarity">
    <text evidence="2 9">Belongs to the eIF-2-beta/eIF-5 family.</text>
</comment>
<evidence type="ECO:0000256" key="7">
    <source>
        <dbReference type="ARBA" id="ARBA00031466"/>
    </source>
</evidence>
<keyword evidence="6 9" id="KW-0648">Protein biosynthesis</keyword>
<reference evidence="12" key="1">
    <citation type="journal article" date="2014" name="Int. J. Syst. Evol. Microbiol.">
        <title>Complete genome sequence of Corynebacterium casei LMG S-19264T (=DSM 44701T), isolated from a smear-ripened cheese.</title>
        <authorList>
            <consortium name="US DOE Joint Genome Institute (JGI-PGF)"/>
            <person name="Walter F."/>
            <person name="Albersmeier A."/>
            <person name="Kalinowski J."/>
            <person name="Ruckert C."/>
        </authorList>
    </citation>
    <scope>NUCLEOTIDE SEQUENCE</scope>
    <source>
        <strain evidence="12">JCM 31740</strain>
    </source>
</reference>
<dbReference type="InterPro" id="IPR016190">
    <property type="entry name" value="Transl_init_fac_IF2/IF5_Zn-bd"/>
</dbReference>
<comment type="subunit">
    <text evidence="3 9">Heterotrimer composed of an alpha, a beta and a gamma chain.</text>
</comment>
<dbReference type="InterPro" id="IPR016189">
    <property type="entry name" value="Transl_init_fac_IF2/IF5_N"/>
</dbReference>
<comment type="function">
    <text evidence="1 9">eIF-2 functions in the early steps of protein synthesis by forming a ternary complex with GTP and initiator tRNA.</text>
</comment>
<dbReference type="FunFam" id="3.30.30.170:FF:000001">
    <property type="entry name" value="Eukaryotic translation initiation factor 2 subunit"/>
    <property type="match status" value="1"/>
</dbReference>